<comment type="subcellular location">
    <subcellularLocation>
        <location evidence="1">Membrane</location>
        <topology evidence="1">Multi-pass membrane protein</topology>
    </subcellularLocation>
</comment>
<dbReference type="InterPro" id="IPR002645">
    <property type="entry name" value="STAS_dom"/>
</dbReference>
<sequence length="639" mass="68134">MHNILKFDFSNIKGDFFGGLTAGIVALPLALAFGAQTPLGAMAGLYGAIVIGILAALFGGTPTQISGPTAPMTVVSTAVISSAILEAGVSTVEEALPFILATFFLAGLIEAVFGILRLGRYIRYIPYPVVSGFMSGIGVIIIITQLFPALGYNPSADEVLVEQLMPHAEEQILEGILRQEESEGLLSGVMSKEDLDETSRRAQAITPQEIRAEAKLLAAREASGTVGTINNLHRPFSNPGLINGFNLGLTLLTVIIIFGFKRITTTVPSSLAALLVLTPLAYFLLPGQVPVIGAVESGLPPIHLGFFSVYADMGMLGTILQFAITLAALGALDSLLTSVVADNITKTKHDSDQELIGQGLGNMGAALFAGLPGAGATMRTVINAQSGGKTKISGAIAGLFLLAVLLGLGQVVAYIPSAVLAGILIAVGIGIIDYKGLRHLRSVPRSDALIMVSVLLLTVFVDLLVAVAAGMILAALLFMKKIADVVEHKMNSAPLHAFGPEVPWKDEAPHIGKLGDSVYIRHFDGPIFFGFVDRFQEIMQALPGIRVVVMRMERVPYMDQSGLYAMDDAIRSLREEGIVVAFSGLQDQPLLMLERINVIPGLINESYIFKDFESCLCWLKPYLEQEKLGDLAEEQDRQP</sequence>
<feature type="domain" description="STAS" evidence="6">
    <location>
        <begin position="516"/>
        <end position="619"/>
    </location>
</feature>
<proteinExistence type="predicted"/>
<dbReference type="OrthoDB" id="9771198at2"/>
<comment type="caution">
    <text evidence="7">The sequence shown here is derived from an EMBL/GenBank/DDBJ whole genome shotgun (WGS) entry which is preliminary data.</text>
</comment>
<dbReference type="PANTHER" id="PTHR11814">
    <property type="entry name" value="SULFATE TRANSPORTER"/>
    <property type="match status" value="1"/>
</dbReference>
<dbReference type="RefSeq" id="WP_044218555.1">
    <property type="nucleotide sequence ID" value="NZ_JBKAGJ010000018.1"/>
</dbReference>
<evidence type="ECO:0000259" key="6">
    <source>
        <dbReference type="PROSITE" id="PS50801"/>
    </source>
</evidence>
<accession>A0A098SCD9</accession>
<evidence type="ECO:0000256" key="1">
    <source>
        <dbReference type="ARBA" id="ARBA00004141"/>
    </source>
</evidence>
<dbReference type="EMBL" id="JPOS01000018">
    <property type="protein sequence ID" value="KGE88712.1"/>
    <property type="molecule type" value="Genomic_DNA"/>
</dbReference>
<keyword evidence="8" id="KW-1185">Reference proteome</keyword>
<evidence type="ECO:0000256" key="2">
    <source>
        <dbReference type="ARBA" id="ARBA00022692"/>
    </source>
</evidence>
<feature type="transmembrane region" description="Helical" evidence="5">
    <location>
        <begin position="95"/>
        <end position="116"/>
    </location>
</feature>
<dbReference type="InterPro" id="IPR001902">
    <property type="entry name" value="SLC26A/SulP_fam"/>
</dbReference>
<dbReference type="Pfam" id="PF00916">
    <property type="entry name" value="Sulfate_transp"/>
    <property type="match status" value="2"/>
</dbReference>
<dbReference type="SUPFAM" id="SSF52091">
    <property type="entry name" value="SpoIIaa-like"/>
    <property type="match status" value="1"/>
</dbReference>
<dbReference type="CDD" id="cd07042">
    <property type="entry name" value="STAS_SulP_like_sulfate_transporter"/>
    <property type="match status" value="1"/>
</dbReference>
<evidence type="ECO:0000313" key="7">
    <source>
        <dbReference type="EMBL" id="KGE88712.1"/>
    </source>
</evidence>
<dbReference type="Gene3D" id="3.30.750.24">
    <property type="entry name" value="STAS domain"/>
    <property type="match status" value="1"/>
</dbReference>
<feature type="transmembrane region" description="Helical" evidence="5">
    <location>
        <begin position="241"/>
        <end position="260"/>
    </location>
</feature>
<dbReference type="Proteomes" id="UP000029736">
    <property type="component" value="Unassembled WGS sequence"/>
</dbReference>
<evidence type="ECO:0000256" key="4">
    <source>
        <dbReference type="ARBA" id="ARBA00023136"/>
    </source>
</evidence>
<evidence type="ECO:0000256" key="5">
    <source>
        <dbReference type="SAM" id="Phobius"/>
    </source>
</evidence>
<feature type="transmembrane region" description="Helical" evidence="5">
    <location>
        <begin position="449"/>
        <end position="479"/>
    </location>
</feature>
<protein>
    <submittedName>
        <fullName evidence="7">Sulfate permease</fullName>
    </submittedName>
</protein>
<name>A0A098SCD9_9BACT</name>
<reference evidence="7 8" key="1">
    <citation type="journal article" date="2014" name="Int. J. Syst. Evol. Microbiol.">
        <title>Phaeodactylibacter xiamenensis gen. nov., sp. nov., a member of the family Saprospiraceae isolated from the marine alga Phaeodactylum tricornutum.</title>
        <authorList>
            <person name="Chen Z.Jr."/>
            <person name="Lei X."/>
            <person name="Lai Q."/>
            <person name="Li Y."/>
            <person name="Zhang B."/>
            <person name="Zhang J."/>
            <person name="Zhang H."/>
            <person name="Yang L."/>
            <person name="Zheng W."/>
            <person name="Tian Y."/>
            <person name="Yu Z."/>
            <person name="Xu H.Jr."/>
            <person name="Zheng T."/>
        </authorList>
    </citation>
    <scope>NUCLEOTIDE SEQUENCE [LARGE SCALE GENOMIC DNA]</scope>
    <source>
        <strain evidence="7 8">KD52</strain>
    </source>
</reference>
<feature type="transmembrane region" description="Helical" evidence="5">
    <location>
        <begin position="12"/>
        <end position="33"/>
    </location>
</feature>
<dbReference type="InterPro" id="IPR036513">
    <property type="entry name" value="STAS_dom_sf"/>
</dbReference>
<dbReference type="PROSITE" id="PS50801">
    <property type="entry name" value="STAS"/>
    <property type="match status" value="1"/>
</dbReference>
<feature type="transmembrane region" description="Helical" evidence="5">
    <location>
        <begin position="267"/>
        <end position="285"/>
    </location>
</feature>
<dbReference type="GO" id="GO:0016020">
    <property type="term" value="C:membrane"/>
    <property type="evidence" value="ECO:0007669"/>
    <property type="project" value="UniProtKB-SubCell"/>
</dbReference>
<gene>
    <name evidence="7" type="ORF">IX84_08630</name>
</gene>
<keyword evidence="3 5" id="KW-1133">Transmembrane helix</keyword>
<feature type="transmembrane region" description="Helical" evidence="5">
    <location>
        <begin position="128"/>
        <end position="147"/>
    </location>
</feature>
<dbReference type="STRING" id="1524460.IX84_08630"/>
<evidence type="ECO:0000256" key="3">
    <source>
        <dbReference type="ARBA" id="ARBA00022989"/>
    </source>
</evidence>
<keyword evidence="2 5" id="KW-0812">Transmembrane</keyword>
<organism evidence="7 8">
    <name type="scientific">Phaeodactylibacter xiamenensis</name>
    <dbReference type="NCBI Taxonomy" id="1524460"/>
    <lineage>
        <taxon>Bacteria</taxon>
        <taxon>Pseudomonadati</taxon>
        <taxon>Bacteroidota</taxon>
        <taxon>Saprospiria</taxon>
        <taxon>Saprospirales</taxon>
        <taxon>Haliscomenobacteraceae</taxon>
        <taxon>Phaeodactylibacter</taxon>
    </lineage>
</organism>
<dbReference type="Pfam" id="PF01740">
    <property type="entry name" value="STAS"/>
    <property type="match status" value="1"/>
</dbReference>
<feature type="transmembrane region" description="Helical" evidence="5">
    <location>
        <begin position="360"/>
        <end position="382"/>
    </location>
</feature>
<feature type="transmembrane region" description="Helical" evidence="5">
    <location>
        <begin position="394"/>
        <end position="412"/>
    </location>
</feature>
<evidence type="ECO:0000313" key="8">
    <source>
        <dbReference type="Proteomes" id="UP000029736"/>
    </source>
</evidence>
<dbReference type="GO" id="GO:0055085">
    <property type="term" value="P:transmembrane transport"/>
    <property type="evidence" value="ECO:0007669"/>
    <property type="project" value="InterPro"/>
</dbReference>
<dbReference type="InterPro" id="IPR011547">
    <property type="entry name" value="SLC26A/SulP_dom"/>
</dbReference>
<feature type="transmembrane region" description="Helical" evidence="5">
    <location>
        <begin position="418"/>
        <end position="437"/>
    </location>
</feature>
<feature type="transmembrane region" description="Helical" evidence="5">
    <location>
        <begin position="39"/>
        <end position="58"/>
    </location>
</feature>
<keyword evidence="4 5" id="KW-0472">Membrane</keyword>
<feature type="transmembrane region" description="Helical" evidence="5">
    <location>
        <begin position="318"/>
        <end position="340"/>
    </location>
</feature>
<dbReference type="AlphaFoldDB" id="A0A098SCD9"/>